<evidence type="ECO:0000256" key="1">
    <source>
        <dbReference type="ARBA" id="ARBA00012513"/>
    </source>
</evidence>
<evidence type="ECO:0000256" key="9">
    <source>
        <dbReference type="PROSITE-ProRule" id="PRU10141"/>
    </source>
</evidence>
<keyword evidence="5" id="KW-0418">Kinase</keyword>
<sequence length="106" mass="11567">MADEGILSVAGRESVEVRNVLTASIQRKIEPEARATSNGHFCSILNYDGRIAYEDIIKATNDFDIKHCVGTGGYGRVYKAQLPSGKVVALKKLHLGSRGVGFRQVF</sequence>
<evidence type="ECO:0000256" key="2">
    <source>
        <dbReference type="ARBA" id="ARBA00022527"/>
    </source>
</evidence>
<dbReference type="GO" id="GO:0004674">
    <property type="term" value="F:protein serine/threonine kinase activity"/>
    <property type="evidence" value="ECO:0007669"/>
    <property type="project" value="UniProtKB-KW"/>
</dbReference>
<name>A0AAV6IFN8_9ERIC</name>
<organism evidence="10 11">
    <name type="scientific">Rhododendron griersonianum</name>
    <dbReference type="NCBI Taxonomy" id="479676"/>
    <lineage>
        <taxon>Eukaryota</taxon>
        <taxon>Viridiplantae</taxon>
        <taxon>Streptophyta</taxon>
        <taxon>Embryophyta</taxon>
        <taxon>Tracheophyta</taxon>
        <taxon>Spermatophyta</taxon>
        <taxon>Magnoliopsida</taxon>
        <taxon>eudicotyledons</taxon>
        <taxon>Gunneridae</taxon>
        <taxon>Pentapetalae</taxon>
        <taxon>asterids</taxon>
        <taxon>Ericales</taxon>
        <taxon>Ericaceae</taxon>
        <taxon>Ericoideae</taxon>
        <taxon>Rhodoreae</taxon>
        <taxon>Rhododendron</taxon>
    </lineage>
</organism>
<evidence type="ECO:0000256" key="4">
    <source>
        <dbReference type="ARBA" id="ARBA00022741"/>
    </source>
</evidence>
<dbReference type="InterPro" id="IPR017441">
    <property type="entry name" value="Protein_kinase_ATP_BS"/>
</dbReference>
<comment type="caution">
    <text evidence="10">The sequence shown here is derived from an EMBL/GenBank/DDBJ whole genome shotgun (WGS) entry which is preliminary data.</text>
</comment>
<accession>A0AAV6IFN8</accession>
<dbReference type="PANTHER" id="PTHR48005:SF16">
    <property type="entry name" value="MDIS1-INTERACTING RECEPTOR LIKE KINASE 2-LIKE ISOFORM X1"/>
    <property type="match status" value="1"/>
</dbReference>
<dbReference type="AlphaFoldDB" id="A0AAV6IFN8"/>
<feature type="binding site" evidence="9">
    <location>
        <position position="91"/>
    </location>
    <ligand>
        <name>ATP</name>
        <dbReference type="ChEBI" id="CHEBI:30616"/>
    </ligand>
</feature>
<evidence type="ECO:0000313" key="11">
    <source>
        <dbReference type="Proteomes" id="UP000823749"/>
    </source>
</evidence>
<keyword evidence="11" id="KW-1185">Reference proteome</keyword>
<evidence type="ECO:0000256" key="8">
    <source>
        <dbReference type="ARBA" id="ARBA00048679"/>
    </source>
</evidence>
<dbReference type="EC" id="2.7.11.1" evidence="1"/>
<evidence type="ECO:0000256" key="7">
    <source>
        <dbReference type="ARBA" id="ARBA00047899"/>
    </source>
</evidence>
<comment type="catalytic activity">
    <reaction evidence="7">
        <text>L-threonyl-[protein] + ATP = O-phospho-L-threonyl-[protein] + ADP + H(+)</text>
        <dbReference type="Rhea" id="RHEA:46608"/>
        <dbReference type="Rhea" id="RHEA-COMP:11060"/>
        <dbReference type="Rhea" id="RHEA-COMP:11605"/>
        <dbReference type="ChEBI" id="CHEBI:15378"/>
        <dbReference type="ChEBI" id="CHEBI:30013"/>
        <dbReference type="ChEBI" id="CHEBI:30616"/>
        <dbReference type="ChEBI" id="CHEBI:61977"/>
        <dbReference type="ChEBI" id="CHEBI:456216"/>
        <dbReference type="EC" id="2.7.11.1"/>
    </reaction>
</comment>
<dbReference type="InterPro" id="IPR011009">
    <property type="entry name" value="Kinase-like_dom_sf"/>
</dbReference>
<gene>
    <name evidence="10" type="ORF">RHGRI_028377</name>
</gene>
<reference evidence="10" key="1">
    <citation type="submission" date="2020-08" db="EMBL/GenBank/DDBJ databases">
        <title>Plant Genome Project.</title>
        <authorList>
            <person name="Zhang R.-G."/>
        </authorList>
    </citation>
    <scope>NUCLEOTIDE SEQUENCE</scope>
    <source>
        <strain evidence="10">WSP0</strain>
        <tissue evidence="10">Leaf</tissue>
    </source>
</reference>
<comment type="catalytic activity">
    <reaction evidence="8">
        <text>L-seryl-[protein] + ATP = O-phospho-L-seryl-[protein] + ADP + H(+)</text>
        <dbReference type="Rhea" id="RHEA:17989"/>
        <dbReference type="Rhea" id="RHEA-COMP:9863"/>
        <dbReference type="Rhea" id="RHEA-COMP:11604"/>
        <dbReference type="ChEBI" id="CHEBI:15378"/>
        <dbReference type="ChEBI" id="CHEBI:29999"/>
        <dbReference type="ChEBI" id="CHEBI:30616"/>
        <dbReference type="ChEBI" id="CHEBI:83421"/>
        <dbReference type="ChEBI" id="CHEBI:456216"/>
        <dbReference type="EC" id="2.7.11.1"/>
    </reaction>
</comment>
<dbReference type="PROSITE" id="PS00107">
    <property type="entry name" value="PROTEIN_KINASE_ATP"/>
    <property type="match status" value="1"/>
</dbReference>
<keyword evidence="3" id="KW-0808">Transferase</keyword>
<dbReference type="Gene3D" id="3.30.200.20">
    <property type="entry name" value="Phosphorylase Kinase, domain 1"/>
    <property type="match status" value="1"/>
</dbReference>
<dbReference type="GO" id="GO:0005524">
    <property type="term" value="F:ATP binding"/>
    <property type="evidence" value="ECO:0007669"/>
    <property type="project" value="UniProtKB-UniRule"/>
</dbReference>
<dbReference type="Proteomes" id="UP000823749">
    <property type="component" value="Chromosome 10"/>
</dbReference>
<evidence type="ECO:0000313" key="10">
    <source>
        <dbReference type="EMBL" id="KAG5527461.1"/>
    </source>
</evidence>
<proteinExistence type="predicted"/>
<dbReference type="PANTHER" id="PTHR48005">
    <property type="entry name" value="LEUCINE RICH REPEAT KINASE 2"/>
    <property type="match status" value="1"/>
</dbReference>
<keyword evidence="4 9" id="KW-0547">Nucleotide-binding</keyword>
<keyword evidence="2" id="KW-0723">Serine/threonine-protein kinase</keyword>
<evidence type="ECO:0000256" key="3">
    <source>
        <dbReference type="ARBA" id="ARBA00022679"/>
    </source>
</evidence>
<evidence type="ECO:0000256" key="6">
    <source>
        <dbReference type="ARBA" id="ARBA00022840"/>
    </source>
</evidence>
<dbReference type="EMBL" id="JACTNZ010000010">
    <property type="protein sequence ID" value="KAG5527461.1"/>
    <property type="molecule type" value="Genomic_DNA"/>
</dbReference>
<dbReference type="SUPFAM" id="SSF56112">
    <property type="entry name" value="Protein kinase-like (PK-like)"/>
    <property type="match status" value="1"/>
</dbReference>
<keyword evidence="6 9" id="KW-0067">ATP-binding</keyword>
<dbReference type="InterPro" id="IPR051420">
    <property type="entry name" value="Ser_Thr_Kinases_DiverseReg"/>
</dbReference>
<protein>
    <recommendedName>
        <fullName evidence="1">non-specific serine/threonine protein kinase</fullName>
        <ecNumber evidence="1">2.7.11.1</ecNumber>
    </recommendedName>
</protein>
<evidence type="ECO:0000256" key="5">
    <source>
        <dbReference type="ARBA" id="ARBA00022777"/>
    </source>
</evidence>